<evidence type="ECO:0000256" key="12">
    <source>
        <dbReference type="ARBA" id="ARBA00061423"/>
    </source>
</evidence>
<evidence type="ECO:0000256" key="4">
    <source>
        <dbReference type="ARBA" id="ARBA00022723"/>
    </source>
</evidence>
<dbReference type="PRINTS" id="PR00934">
    <property type="entry name" value="XHISDIPTASE"/>
</dbReference>
<evidence type="ECO:0000256" key="10">
    <source>
        <dbReference type="ARBA" id="ARBA00038976"/>
    </source>
</evidence>
<organism evidence="19 20">
    <name type="scientific">Treponema vincentii</name>
    <dbReference type="NCBI Taxonomy" id="69710"/>
    <lineage>
        <taxon>Bacteria</taxon>
        <taxon>Pseudomonadati</taxon>
        <taxon>Spirochaetota</taxon>
        <taxon>Spirochaetia</taxon>
        <taxon>Spirochaetales</taxon>
        <taxon>Treponemataceae</taxon>
        <taxon>Treponema</taxon>
    </lineage>
</organism>
<dbReference type="EC" id="3.4.13.18" evidence="10"/>
<dbReference type="Proteomes" id="UP000464374">
    <property type="component" value="Chromosome"/>
</dbReference>
<dbReference type="InterPro" id="IPR001160">
    <property type="entry name" value="Peptidase_M20C"/>
</dbReference>
<evidence type="ECO:0000256" key="6">
    <source>
        <dbReference type="ARBA" id="ARBA00022833"/>
    </source>
</evidence>
<dbReference type="GO" id="GO:0006508">
    <property type="term" value="P:proteolysis"/>
    <property type="evidence" value="ECO:0007669"/>
    <property type="project" value="UniProtKB-KW"/>
</dbReference>
<dbReference type="Pfam" id="PF01546">
    <property type="entry name" value="Peptidase_M20"/>
    <property type="match status" value="1"/>
</dbReference>
<dbReference type="FunFam" id="3.40.630.10:FF:000015">
    <property type="entry name" value="Aminoacyl-histidine dipeptidase PepD"/>
    <property type="match status" value="1"/>
</dbReference>
<evidence type="ECO:0000313" key="19">
    <source>
        <dbReference type="EMBL" id="QHX42371.1"/>
    </source>
</evidence>
<comment type="similarity">
    <text evidence="12">Belongs to the peptidase M20C family.</text>
</comment>
<proteinExistence type="inferred from homology"/>
<dbReference type="FunFam" id="3.40.630.10:FF:000072">
    <property type="entry name" value="Aminoacyl-histidine dipeptidase"/>
    <property type="match status" value="1"/>
</dbReference>
<dbReference type="InterPro" id="IPR036264">
    <property type="entry name" value="Bact_exopeptidase_dim_dom"/>
</dbReference>
<accession>A0A6P1XY96</accession>
<comment type="catalytic activity">
    <reaction evidence="9">
        <text>Hydrolysis of dipeptides, preferentially hydrophobic dipeptides including prolyl amino acids.</text>
        <dbReference type="EC" id="3.4.13.18"/>
    </reaction>
</comment>
<dbReference type="GO" id="GO:0070573">
    <property type="term" value="F:metallodipeptidase activity"/>
    <property type="evidence" value="ECO:0007669"/>
    <property type="project" value="TreeGrafter"/>
</dbReference>
<keyword evidence="7" id="KW-0482">Metalloprotease</keyword>
<dbReference type="GO" id="GO:0005829">
    <property type="term" value="C:cytosol"/>
    <property type="evidence" value="ECO:0007669"/>
    <property type="project" value="TreeGrafter"/>
</dbReference>
<dbReference type="PANTHER" id="PTHR43501">
    <property type="entry name" value="CYTOSOL NON-SPECIFIC DIPEPTIDASE"/>
    <property type="match status" value="1"/>
</dbReference>
<dbReference type="PIRSF" id="PIRSF016599">
    <property type="entry name" value="Xaa-His_dipept"/>
    <property type="match status" value="1"/>
</dbReference>
<reference evidence="19 20" key="1">
    <citation type="submission" date="2020-01" db="EMBL/GenBank/DDBJ databases">
        <title>Complete genome sequence of a human oral phylogroup 1 Treponema sp. strain ATCC 700766, originally isolated from periodontitis dental plaque.</title>
        <authorList>
            <person name="Chan Y."/>
            <person name="Huo Y.-B."/>
            <person name="Yu X.-L."/>
            <person name="Zeng H."/>
            <person name="Leung W.-K."/>
            <person name="Watt R.M."/>
        </authorList>
    </citation>
    <scope>NUCLEOTIDE SEQUENCE [LARGE SCALE GENOMIC DNA]</scope>
    <source>
        <strain evidence="19 20">OMZ 804</strain>
    </source>
</reference>
<evidence type="ECO:0000256" key="16">
    <source>
        <dbReference type="ARBA" id="ARBA00077688"/>
    </source>
</evidence>
<evidence type="ECO:0000256" key="8">
    <source>
        <dbReference type="ARBA" id="ARBA00023285"/>
    </source>
</evidence>
<evidence type="ECO:0000256" key="1">
    <source>
        <dbReference type="ARBA" id="ARBA00001941"/>
    </source>
</evidence>
<evidence type="ECO:0000256" key="14">
    <source>
        <dbReference type="ARBA" id="ARBA00075285"/>
    </source>
</evidence>
<dbReference type="KEGG" id="trz:GWP43_01700"/>
<dbReference type="AlphaFoldDB" id="A0A6P1XY96"/>
<dbReference type="InterPro" id="IPR002933">
    <property type="entry name" value="Peptidase_M20"/>
</dbReference>
<evidence type="ECO:0000256" key="7">
    <source>
        <dbReference type="ARBA" id="ARBA00023049"/>
    </source>
</evidence>
<evidence type="ECO:0000256" key="9">
    <source>
        <dbReference type="ARBA" id="ARBA00036421"/>
    </source>
</evidence>
<dbReference type="EMBL" id="CP048020">
    <property type="protein sequence ID" value="QHX42371.1"/>
    <property type="molecule type" value="Genomic_DNA"/>
</dbReference>
<dbReference type="InterPro" id="IPR011650">
    <property type="entry name" value="Peptidase_M20_dimer"/>
</dbReference>
<dbReference type="RefSeq" id="WP_162662211.1">
    <property type="nucleotide sequence ID" value="NZ_CP048020.1"/>
</dbReference>
<dbReference type="CDD" id="cd03890">
    <property type="entry name" value="M20_pepD"/>
    <property type="match status" value="1"/>
</dbReference>
<evidence type="ECO:0000256" key="13">
    <source>
        <dbReference type="ARBA" id="ARBA00071271"/>
    </source>
</evidence>
<dbReference type="Pfam" id="PF07687">
    <property type="entry name" value="M20_dimer"/>
    <property type="match status" value="1"/>
</dbReference>
<protein>
    <recommendedName>
        <fullName evidence="13">Cytosol non-specific dipeptidase</fullName>
        <ecNumber evidence="10">3.4.13.18</ecNumber>
    </recommendedName>
    <alternativeName>
        <fullName evidence="16">Aminoacyl-histidine dipeptidase</fullName>
    </alternativeName>
    <alternativeName>
        <fullName evidence="15">Beta-alanyl-histidine dipeptidase</fullName>
    </alternativeName>
    <alternativeName>
        <fullName evidence="14">Carnosinase</fullName>
    </alternativeName>
    <alternativeName>
        <fullName evidence="11">Peptidase D</fullName>
    </alternativeName>
    <alternativeName>
        <fullName evidence="17">Xaa-His dipeptidase</fullName>
    </alternativeName>
</protein>
<evidence type="ECO:0000256" key="2">
    <source>
        <dbReference type="ARBA" id="ARBA00001947"/>
    </source>
</evidence>
<keyword evidence="5" id="KW-0378">Hydrolase</keyword>
<dbReference type="NCBIfam" id="TIGR01893">
    <property type="entry name" value="aa-his-dipept"/>
    <property type="match status" value="1"/>
</dbReference>
<keyword evidence="3" id="KW-0645">Protease</keyword>
<evidence type="ECO:0000259" key="18">
    <source>
        <dbReference type="Pfam" id="PF07687"/>
    </source>
</evidence>
<evidence type="ECO:0000256" key="17">
    <source>
        <dbReference type="ARBA" id="ARBA00078074"/>
    </source>
</evidence>
<evidence type="ECO:0000256" key="3">
    <source>
        <dbReference type="ARBA" id="ARBA00022670"/>
    </source>
</evidence>
<gene>
    <name evidence="19" type="ORF">GWP43_01700</name>
</gene>
<dbReference type="SUPFAM" id="SSF53187">
    <property type="entry name" value="Zn-dependent exopeptidases"/>
    <property type="match status" value="1"/>
</dbReference>
<keyword evidence="8" id="KW-0170">Cobalt</keyword>
<comment type="cofactor">
    <cofactor evidence="2">
        <name>Zn(2+)</name>
        <dbReference type="ChEBI" id="CHEBI:29105"/>
    </cofactor>
</comment>
<dbReference type="SUPFAM" id="SSF55031">
    <property type="entry name" value="Bacterial exopeptidase dimerisation domain"/>
    <property type="match status" value="1"/>
</dbReference>
<evidence type="ECO:0000256" key="15">
    <source>
        <dbReference type="ARBA" id="ARBA00076004"/>
    </source>
</evidence>
<feature type="domain" description="Peptidase M20 dimerisation" evidence="18">
    <location>
        <begin position="206"/>
        <end position="287"/>
    </location>
</feature>
<evidence type="ECO:0000256" key="11">
    <source>
        <dbReference type="ARBA" id="ARBA00044252"/>
    </source>
</evidence>
<keyword evidence="4" id="KW-0479">Metal-binding</keyword>
<dbReference type="GO" id="GO:0046872">
    <property type="term" value="F:metal ion binding"/>
    <property type="evidence" value="ECO:0007669"/>
    <property type="project" value="UniProtKB-KW"/>
</dbReference>
<dbReference type="PANTHER" id="PTHR43501:SF1">
    <property type="entry name" value="CYTOSOL NON-SPECIFIC DIPEPTIDASE"/>
    <property type="match status" value="1"/>
</dbReference>
<evidence type="ECO:0000256" key="5">
    <source>
        <dbReference type="ARBA" id="ARBA00022801"/>
    </source>
</evidence>
<sequence length="479" mass="51854">MNIEHIQPKEVFRWFAEISAVPRGSHNEKAISDFLVRFAKERSLEVYQDEALNVIIKKPGTAGYEKSPTVILQGHMDMVCEKTADSNHNFLKDPIKLIVEGDTLHADRTTLGGDDGIAVAYALAILDSKSLAHPPLEVLITTTEEVGMDGARALKADHLQGRILFNVDSEEEGVFLVSCAGGANTHVDFKIETEPLKGQALAIKIDGLLGGHSGMEIIKQRANAIKLLGRVLSAVKVEQAVHIVSISGGSKHNAIAKEALAIIAVEDAARAQAAIGQLATAIKAEYRAADKDIRIAAEPATALPKMMYNGTVSSGIIDFMTIVPDGVQYMSMDIPGLVQTSLNNGILALSGETLTFTISVRSSVKSELDEIVQVLKLCAERTGGIFSKVSEYPAWEYSPQSRARDVAVKTYKELTGKEPVVSAVHAGLECGLIKKTIPDIDAVSLGPNLYDVHTPNEHLSISSVERMWKFIVKLLENMR</sequence>
<dbReference type="Gene3D" id="3.40.630.10">
    <property type="entry name" value="Zn peptidases"/>
    <property type="match status" value="2"/>
</dbReference>
<comment type="cofactor">
    <cofactor evidence="1">
        <name>Co(2+)</name>
        <dbReference type="ChEBI" id="CHEBI:48828"/>
    </cofactor>
</comment>
<name>A0A6P1XY96_9SPIR</name>
<keyword evidence="6" id="KW-0862">Zinc</keyword>
<evidence type="ECO:0000313" key="20">
    <source>
        <dbReference type="Proteomes" id="UP000464374"/>
    </source>
</evidence>